<evidence type="ECO:0000313" key="3">
    <source>
        <dbReference type="Proteomes" id="UP000007015"/>
    </source>
</evidence>
<sequence>MVCGNVSTVVPMLQHTSMAREQKLVLDADADDDGLHHTGAGGKQQKLVLDAADDGLHLTGVGGKQHNLVLDAVTDGLHLAGVGGKQHNLVLDAGTGSEAAEVGARRRRRWVAPHRRRREAAEVEQGKQSRRKAKEVVNGERETECVRAHRKRETEAVFSSAQSLNFD</sequence>
<gene>
    <name evidence="2" type="ORF">OsI_33623</name>
</gene>
<dbReference type="HOGENOM" id="CLU_1597187_0_0_1"/>
<proteinExistence type="predicted"/>
<name>B8BGW4_ORYSI</name>
<organism evidence="2 3">
    <name type="scientific">Oryza sativa subsp. indica</name>
    <name type="common">Rice</name>
    <dbReference type="NCBI Taxonomy" id="39946"/>
    <lineage>
        <taxon>Eukaryota</taxon>
        <taxon>Viridiplantae</taxon>
        <taxon>Streptophyta</taxon>
        <taxon>Embryophyta</taxon>
        <taxon>Tracheophyta</taxon>
        <taxon>Spermatophyta</taxon>
        <taxon>Magnoliopsida</taxon>
        <taxon>Liliopsida</taxon>
        <taxon>Poales</taxon>
        <taxon>Poaceae</taxon>
        <taxon>BOP clade</taxon>
        <taxon>Oryzoideae</taxon>
        <taxon>Oryzeae</taxon>
        <taxon>Oryzinae</taxon>
        <taxon>Oryza</taxon>
        <taxon>Oryza sativa</taxon>
    </lineage>
</organism>
<reference evidence="2 3" key="1">
    <citation type="journal article" date="2005" name="PLoS Biol.">
        <title>The genomes of Oryza sativa: a history of duplications.</title>
        <authorList>
            <person name="Yu J."/>
            <person name="Wang J."/>
            <person name="Lin W."/>
            <person name="Li S."/>
            <person name="Li H."/>
            <person name="Zhou J."/>
            <person name="Ni P."/>
            <person name="Dong W."/>
            <person name="Hu S."/>
            <person name="Zeng C."/>
            <person name="Zhang J."/>
            <person name="Zhang Y."/>
            <person name="Li R."/>
            <person name="Xu Z."/>
            <person name="Li S."/>
            <person name="Li X."/>
            <person name="Zheng H."/>
            <person name="Cong L."/>
            <person name="Lin L."/>
            <person name="Yin J."/>
            <person name="Geng J."/>
            <person name="Li G."/>
            <person name="Shi J."/>
            <person name="Liu J."/>
            <person name="Lv H."/>
            <person name="Li J."/>
            <person name="Wang J."/>
            <person name="Deng Y."/>
            <person name="Ran L."/>
            <person name="Shi X."/>
            <person name="Wang X."/>
            <person name="Wu Q."/>
            <person name="Li C."/>
            <person name="Ren X."/>
            <person name="Wang J."/>
            <person name="Wang X."/>
            <person name="Li D."/>
            <person name="Liu D."/>
            <person name="Zhang X."/>
            <person name="Ji Z."/>
            <person name="Zhao W."/>
            <person name="Sun Y."/>
            <person name="Zhang Z."/>
            <person name="Bao J."/>
            <person name="Han Y."/>
            <person name="Dong L."/>
            <person name="Ji J."/>
            <person name="Chen P."/>
            <person name="Wu S."/>
            <person name="Liu J."/>
            <person name="Xiao Y."/>
            <person name="Bu D."/>
            <person name="Tan J."/>
            <person name="Yang L."/>
            <person name="Ye C."/>
            <person name="Zhang J."/>
            <person name="Xu J."/>
            <person name="Zhou Y."/>
            <person name="Yu Y."/>
            <person name="Zhang B."/>
            <person name="Zhuang S."/>
            <person name="Wei H."/>
            <person name="Liu B."/>
            <person name="Lei M."/>
            <person name="Yu H."/>
            <person name="Li Y."/>
            <person name="Xu H."/>
            <person name="Wei S."/>
            <person name="He X."/>
            <person name="Fang L."/>
            <person name="Zhang Z."/>
            <person name="Zhang Y."/>
            <person name="Huang X."/>
            <person name="Su Z."/>
            <person name="Tong W."/>
            <person name="Li J."/>
            <person name="Tong Z."/>
            <person name="Li S."/>
            <person name="Ye J."/>
            <person name="Wang L."/>
            <person name="Fang L."/>
            <person name="Lei T."/>
            <person name="Chen C."/>
            <person name="Chen H."/>
            <person name="Xu Z."/>
            <person name="Li H."/>
            <person name="Huang H."/>
            <person name="Zhang F."/>
            <person name="Xu H."/>
            <person name="Li N."/>
            <person name="Zhao C."/>
            <person name="Li S."/>
            <person name="Dong L."/>
            <person name="Huang Y."/>
            <person name="Li L."/>
            <person name="Xi Y."/>
            <person name="Qi Q."/>
            <person name="Li W."/>
            <person name="Zhang B."/>
            <person name="Hu W."/>
            <person name="Zhang Y."/>
            <person name="Tian X."/>
            <person name="Jiao Y."/>
            <person name="Liang X."/>
            <person name="Jin J."/>
            <person name="Gao L."/>
            <person name="Zheng W."/>
            <person name="Hao B."/>
            <person name="Liu S."/>
            <person name="Wang W."/>
            <person name="Yuan L."/>
            <person name="Cao M."/>
            <person name="McDermott J."/>
            <person name="Samudrala R."/>
            <person name="Wang J."/>
            <person name="Wong G.K."/>
            <person name="Yang H."/>
        </authorList>
    </citation>
    <scope>NUCLEOTIDE SEQUENCE [LARGE SCALE GENOMIC DNA]</scope>
    <source>
        <strain evidence="3">cv. 93-11</strain>
    </source>
</reference>
<dbReference type="AlphaFoldDB" id="B8BGW4"/>
<protein>
    <submittedName>
        <fullName evidence="2">Uncharacterized protein</fullName>
    </submittedName>
</protein>
<feature type="region of interest" description="Disordered" evidence="1">
    <location>
        <begin position="116"/>
        <end position="142"/>
    </location>
</feature>
<keyword evidence="3" id="KW-1185">Reference proteome</keyword>
<evidence type="ECO:0000256" key="1">
    <source>
        <dbReference type="SAM" id="MobiDB-lite"/>
    </source>
</evidence>
<dbReference type="Gramene" id="BGIOSGA031898-TA">
    <property type="protein sequence ID" value="BGIOSGA031898-PA"/>
    <property type="gene ID" value="BGIOSGA031898"/>
</dbReference>
<dbReference type="Proteomes" id="UP000007015">
    <property type="component" value="Chromosome 10"/>
</dbReference>
<evidence type="ECO:0000313" key="2">
    <source>
        <dbReference type="EMBL" id="EEC66966.1"/>
    </source>
</evidence>
<dbReference type="EMBL" id="CM000135">
    <property type="protein sequence ID" value="EEC66966.1"/>
    <property type="molecule type" value="Genomic_DNA"/>
</dbReference>
<accession>B8BGW4</accession>